<evidence type="ECO:0000313" key="3">
    <source>
        <dbReference type="Proteomes" id="UP000317494"/>
    </source>
</evidence>
<dbReference type="AlphaFoldDB" id="A0A507DNP2"/>
<dbReference type="PANTHER" id="PTHR38645:SF1">
    <property type="entry name" value="YALI0F12243P"/>
    <property type="match status" value="1"/>
</dbReference>
<feature type="compositionally biased region" description="Polar residues" evidence="1">
    <location>
        <begin position="223"/>
        <end position="232"/>
    </location>
</feature>
<proteinExistence type="predicted"/>
<sequence length="305" mass="33238">MEGPAEDTLSTHFRQAALSITQLYKETTKASRRAYAQGYASCLQDLWLLLSTADAASTSGGTSASTTTSHHHHHHHHHHQPRRVLTLDDLAAFARSKQDLLDQSGLAFGGYNADSANDNTTTVPMNHSSPSSPPPSHEYDSSAAVTTTSAAAARAVVSTNNTSSTSVRRDRSHAPRANNSSSEPQRPQTAIPHSDSTYAPTLPSFTFQMPPPPSSGPSFFPSYNTQPNSPFSFGSHDNDSYVPTSDGSLKRRRNNNNNNQNTDDMMYSFFGAHLPSAFMSNENAYCPPSSKKGRWRKSDDRMMSD</sequence>
<evidence type="ECO:0000256" key="1">
    <source>
        <dbReference type="SAM" id="MobiDB-lite"/>
    </source>
</evidence>
<feature type="compositionally biased region" description="Low complexity" evidence="1">
    <location>
        <begin position="141"/>
        <end position="166"/>
    </location>
</feature>
<comment type="caution">
    <text evidence="2">The sequence shown here is derived from an EMBL/GenBank/DDBJ whole genome shotgun (WGS) entry which is preliminary data.</text>
</comment>
<dbReference type="PANTHER" id="PTHR38645">
    <property type="entry name" value="CHROMOSOME 9, WHOLE GENOME SHOTGUN SEQUENCE"/>
    <property type="match status" value="1"/>
</dbReference>
<feature type="compositionally biased region" description="Basic residues" evidence="1">
    <location>
        <begin position="69"/>
        <end position="82"/>
    </location>
</feature>
<dbReference type="EMBL" id="QEAN01000018">
    <property type="protein sequence ID" value="TPX53339.1"/>
    <property type="molecule type" value="Genomic_DNA"/>
</dbReference>
<feature type="compositionally biased region" description="Basic and acidic residues" evidence="1">
    <location>
        <begin position="296"/>
        <end position="305"/>
    </location>
</feature>
<gene>
    <name evidence="2" type="ORF">SeMB42_g00815</name>
</gene>
<feature type="region of interest" description="Disordered" evidence="1">
    <location>
        <begin position="58"/>
        <end position="83"/>
    </location>
</feature>
<reference evidence="2 3" key="1">
    <citation type="journal article" date="2019" name="Sci. Rep.">
        <title>Comparative genomics of chytrid fungi reveal insights into the obligate biotrophic and pathogenic lifestyle of Synchytrium endobioticum.</title>
        <authorList>
            <person name="van de Vossenberg B.T.L.H."/>
            <person name="Warris S."/>
            <person name="Nguyen H.D.T."/>
            <person name="van Gent-Pelzer M.P.E."/>
            <person name="Joly D.L."/>
            <person name="van de Geest H.C."/>
            <person name="Bonants P.J.M."/>
            <person name="Smith D.S."/>
            <person name="Levesque C.A."/>
            <person name="van der Lee T.A.J."/>
        </authorList>
    </citation>
    <scope>NUCLEOTIDE SEQUENCE [LARGE SCALE GENOMIC DNA]</scope>
    <source>
        <strain evidence="2 3">MB42</strain>
    </source>
</reference>
<feature type="compositionally biased region" description="Polar residues" evidence="1">
    <location>
        <begin position="177"/>
        <end position="188"/>
    </location>
</feature>
<feature type="region of interest" description="Disordered" evidence="1">
    <location>
        <begin position="117"/>
        <end position="263"/>
    </location>
</feature>
<keyword evidence="3" id="KW-1185">Reference proteome</keyword>
<name>A0A507DNP2_9FUNG</name>
<organism evidence="2 3">
    <name type="scientific">Synchytrium endobioticum</name>
    <dbReference type="NCBI Taxonomy" id="286115"/>
    <lineage>
        <taxon>Eukaryota</taxon>
        <taxon>Fungi</taxon>
        <taxon>Fungi incertae sedis</taxon>
        <taxon>Chytridiomycota</taxon>
        <taxon>Chytridiomycota incertae sedis</taxon>
        <taxon>Chytridiomycetes</taxon>
        <taxon>Synchytriales</taxon>
        <taxon>Synchytriaceae</taxon>
        <taxon>Synchytrium</taxon>
    </lineage>
</organism>
<accession>A0A507DNP2</accession>
<feature type="compositionally biased region" description="Polar residues" evidence="1">
    <location>
        <begin position="194"/>
        <end position="207"/>
    </location>
</feature>
<feature type="compositionally biased region" description="Low complexity" evidence="1">
    <location>
        <begin position="58"/>
        <end position="68"/>
    </location>
</feature>
<dbReference type="Proteomes" id="UP000317494">
    <property type="component" value="Unassembled WGS sequence"/>
</dbReference>
<protein>
    <submittedName>
        <fullName evidence="2">Uncharacterized protein</fullName>
    </submittedName>
</protein>
<evidence type="ECO:0000313" key="2">
    <source>
        <dbReference type="EMBL" id="TPX53339.1"/>
    </source>
</evidence>
<feature type="compositionally biased region" description="Polar residues" evidence="1">
    <location>
        <begin position="117"/>
        <end position="127"/>
    </location>
</feature>
<dbReference type="VEuPathDB" id="FungiDB:SeMB42_g00815"/>
<feature type="region of interest" description="Disordered" evidence="1">
    <location>
        <begin position="284"/>
        <end position="305"/>
    </location>
</feature>